<reference evidence="1" key="1">
    <citation type="submission" date="2021-08" db="EMBL/GenBank/DDBJ databases">
        <title>The first chromosome-level gecko genome reveals the dynamic sex chromosomes of Neotropical dwarf geckos (Sphaerodactylidae: Sphaerodactylus).</title>
        <authorList>
            <person name="Pinto B.J."/>
            <person name="Keating S.E."/>
            <person name="Gamble T."/>
        </authorList>
    </citation>
    <scope>NUCLEOTIDE SEQUENCE</scope>
    <source>
        <strain evidence="1">TG3544</strain>
    </source>
</reference>
<protein>
    <submittedName>
        <fullName evidence="1">Uncharacterized protein</fullName>
    </submittedName>
</protein>
<gene>
    <name evidence="1" type="ORF">K3G42_030821</name>
</gene>
<evidence type="ECO:0000313" key="2">
    <source>
        <dbReference type="Proteomes" id="UP000827872"/>
    </source>
</evidence>
<accession>A0ACB8FKB6</accession>
<name>A0ACB8FKB6_9SAUR</name>
<proteinExistence type="predicted"/>
<sequence>MLDRFRKVFELVTVGISLQCISFRQGLVPRILSPQVIIENPLVQKKEVEKEEKFNPTTPSCYKLLLSEIHSVIKICSRCEVDTKILSLLNVPVKEPQDFYSLGDIVANGQSLDGRIINVLAAVKSIGEPKYFTTSDKRRGHRCEVRLFDETQSSFVMICWDNESIQHAQSWIPRETVIFAADVKINFDKFRNSMVATVISKTIITPNPDTPEANSLFNFIRESVEILAWDDEIGDQFREPIHLQTITEVYTVEQIKKKVLQNEGKPEPFYGIIFAYISMLNIDGETAKIIRNRCAKCHYVVNETTDRCSFCSSGPFSSDTPAFPSFDLQIDLTDHTGSLPSCSLSDVVAEETLGCTVRQA</sequence>
<keyword evidence="2" id="KW-1185">Reference proteome</keyword>
<evidence type="ECO:0000313" key="1">
    <source>
        <dbReference type="EMBL" id="KAH8005697.1"/>
    </source>
</evidence>
<comment type="caution">
    <text evidence="1">The sequence shown here is derived from an EMBL/GenBank/DDBJ whole genome shotgun (WGS) entry which is preliminary data.</text>
</comment>
<dbReference type="EMBL" id="CM037617">
    <property type="protein sequence ID" value="KAH8005697.1"/>
    <property type="molecule type" value="Genomic_DNA"/>
</dbReference>
<organism evidence="1 2">
    <name type="scientific">Sphaerodactylus townsendi</name>
    <dbReference type="NCBI Taxonomy" id="933632"/>
    <lineage>
        <taxon>Eukaryota</taxon>
        <taxon>Metazoa</taxon>
        <taxon>Chordata</taxon>
        <taxon>Craniata</taxon>
        <taxon>Vertebrata</taxon>
        <taxon>Euteleostomi</taxon>
        <taxon>Lepidosauria</taxon>
        <taxon>Squamata</taxon>
        <taxon>Bifurcata</taxon>
        <taxon>Gekkota</taxon>
        <taxon>Sphaerodactylidae</taxon>
        <taxon>Sphaerodactylus</taxon>
    </lineage>
</organism>
<dbReference type="Proteomes" id="UP000827872">
    <property type="component" value="Linkage Group LG04"/>
</dbReference>